<dbReference type="PANTHER" id="PTHR31859:SF4">
    <property type="entry name" value="TETRATRICOPEPTIDE REPEAT PROTEIN 39B"/>
    <property type="match status" value="1"/>
</dbReference>
<protein>
    <submittedName>
        <fullName evidence="3">Uncharacterized protein</fullName>
    </submittedName>
</protein>
<evidence type="ECO:0000256" key="1">
    <source>
        <dbReference type="ARBA" id="ARBA00022737"/>
    </source>
</evidence>
<dbReference type="PaxDb" id="8022-A0A060ZLT3"/>
<dbReference type="Proteomes" id="UP000193380">
    <property type="component" value="Unassembled WGS sequence"/>
</dbReference>
<reference evidence="3" key="1">
    <citation type="journal article" date="2014" name="Nat. Commun.">
        <title>The rainbow trout genome provides novel insights into evolution after whole-genome duplication in vertebrates.</title>
        <authorList>
            <person name="Berthelot C."/>
            <person name="Brunet F."/>
            <person name="Chalopin D."/>
            <person name="Juanchich A."/>
            <person name="Bernard M."/>
            <person name="Noel B."/>
            <person name="Bento P."/>
            <person name="Da Silva C."/>
            <person name="Labadie K."/>
            <person name="Alberti A."/>
            <person name="Aury J.M."/>
            <person name="Louis A."/>
            <person name="Dehais P."/>
            <person name="Bardou P."/>
            <person name="Montfort J."/>
            <person name="Klopp C."/>
            <person name="Cabau C."/>
            <person name="Gaspin C."/>
            <person name="Thorgaard G.H."/>
            <person name="Boussaha M."/>
            <person name="Quillet E."/>
            <person name="Guyomard R."/>
            <person name="Galiana D."/>
            <person name="Bobe J."/>
            <person name="Volff J.N."/>
            <person name="Genet C."/>
            <person name="Wincker P."/>
            <person name="Jaillon O."/>
            <person name="Roest Crollius H."/>
            <person name="Guiguen Y."/>
        </authorList>
    </citation>
    <scope>NUCLEOTIDE SEQUENCE [LARGE SCALE GENOMIC DNA]</scope>
</reference>
<evidence type="ECO:0000256" key="2">
    <source>
        <dbReference type="ARBA" id="ARBA00022803"/>
    </source>
</evidence>
<accession>A0A060ZLT3</accession>
<proteinExistence type="predicted"/>
<dbReference type="EMBL" id="FR968923">
    <property type="protein sequence ID" value="CDR07085.1"/>
    <property type="molecule type" value="Genomic_DNA"/>
</dbReference>
<evidence type="ECO:0000313" key="4">
    <source>
        <dbReference type="Proteomes" id="UP000193380"/>
    </source>
</evidence>
<name>A0A060ZLT3_ONCMY</name>
<gene>
    <name evidence="3" type="ORF">GSONMT00004717001</name>
</gene>
<organism evidence="3 4">
    <name type="scientific">Oncorhynchus mykiss</name>
    <name type="common">Rainbow trout</name>
    <name type="synonym">Salmo gairdneri</name>
    <dbReference type="NCBI Taxonomy" id="8022"/>
    <lineage>
        <taxon>Eukaryota</taxon>
        <taxon>Metazoa</taxon>
        <taxon>Chordata</taxon>
        <taxon>Craniata</taxon>
        <taxon>Vertebrata</taxon>
        <taxon>Euteleostomi</taxon>
        <taxon>Actinopterygii</taxon>
        <taxon>Neopterygii</taxon>
        <taxon>Teleostei</taxon>
        <taxon>Protacanthopterygii</taxon>
        <taxon>Salmoniformes</taxon>
        <taxon>Salmonidae</taxon>
        <taxon>Salmoninae</taxon>
        <taxon>Oncorhynchus</taxon>
    </lineage>
</organism>
<dbReference type="Pfam" id="PF10300">
    <property type="entry name" value="Iml2-TPR_39"/>
    <property type="match status" value="1"/>
</dbReference>
<dbReference type="AlphaFoldDB" id="A0A060ZLT3"/>
<keyword evidence="2" id="KW-0802">TPR repeat</keyword>
<keyword evidence="1" id="KW-0677">Repeat</keyword>
<dbReference type="InterPro" id="IPR019412">
    <property type="entry name" value="IML2/TPR_39"/>
</dbReference>
<dbReference type="PANTHER" id="PTHR31859">
    <property type="entry name" value="TETRATRICOPEPTIDE REPEAT PROTEIN 39 FAMILY MEMBER"/>
    <property type="match status" value="1"/>
</dbReference>
<evidence type="ECO:0000313" key="3">
    <source>
        <dbReference type="EMBL" id="CDR07085.1"/>
    </source>
</evidence>
<sequence>MWSHSFTQDWLQAYRYADLLCKESRWSKAIYVYQKAAILSMLPEEEIKKTGENVVELFR</sequence>
<reference evidence="3" key="2">
    <citation type="submission" date="2014-03" db="EMBL/GenBank/DDBJ databases">
        <authorList>
            <person name="Genoscope - CEA"/>
        </authorList>
    </citation>
    <scope>NUCLEOTIDE SEQUENCE</scope>
</reference>